<dbReference type="InterPro" id="IPR019619">
    <property type="entry name" value="DUF2490"/>
</dbReference>
<dbReference type="Proteomes" id="UP001317001">
    <property type="component" value="Chromosome"/>
</dbReference>
<dbReference type="EMBL" id="CP102382">
    <property type="protein sequence ID" value="UUV22745.1"/>
    <property type="molecule type" value="Genomic_DNA"/>
</dbReference>
<gene>
    <name evidence="1" type="ORF">NPX36_06805</name>
</gene>
<dbReference type="Pfam" id="PF10677">
    <property type="entry name" value="DUF2490"/>
    <property type="match status" value="1"/>
</dbReference>
<name>A0ABY5NVX4_9FLAO</name>
<organism evidence="1 2">
    <name type="scientific">Paenimyroides aestuarii</name>
    <dbReference type="NCBI Taxonomy" id="2968490"/>
    <lineage>
        <taxon>Bacteria</taxon>
        <taxon>Pseudomonadati</taxon>
        <taxon>Bacteroidota</taxon>
        <taxon>Flavobacteriia</taxon>
        <taxon>Flavobacteriales</taxon>
        <taxon>Flavobacteriaceae</taxon>
        <taxon>Paenimyroides</taxon>
    </lineage>
</organism>
<reference evidence="1 2" key="1">
    <citation type="submission" date="2022-08" db="EMBL/GenBank/DDBJ databases">
        <title>Myroides zhujiangensis sp. nov., a novel bacterium isolated from sediment in the Pearl River Estuary.</title>
        <authorList>
            <person name="Cui L."/>
        </authorList>
    </citation>
    <scope>NUCLEOTIDE SEQUENCE [LARGE SCALE GENOMIC DNA]</scope>
    <source>
        <strain evidence="1 2">SCSIO 72103</strain>
    </source>
</reference>
<evidence type="ECO:0000313" key="2">
    <source>
        <dbReference type="Proteomes" id="UP001317001"/>
    </source>
</evidence>
<accession>A0ABY5NVX4</accession>
<protein>
    <submittedName>
        <fullName evidence="1">DUF2490 domain-containing protein</fullName>
    </submittedName>
</protein>
<dbReference type="RefSeq" id="WP_257500656.1">
    <property type="nucleotide sequence ID" value="NZ_CP102382.1"/>
</dbReference>
<keyword evidence="2" id="KW-1185">Reference proteome</keyword>
<proteinExistence type="predicted"/>
<evidence type="ECO:0000313" key="1">
    <source>
        <dbReference type="EMBL" id="UUV22745.1"/>
    </source>
</evidence>
<sequence>MTRIFYFIITASIVLFSHRAYSQNNRLSDRNTIGWYNYFGTFKLSEKFGVHTEYQWRRNDMIEEWQQGLLRVGVNYHLNQRVLFRAGYAWIETYPYGDIPLNGLGRDFTEHRLFQMVQLSHKETIVDFSHRFMLEQRFVGRYSSAEVNSEDEFPLLHRMRYMIRLQMPLKGKQIQDKTPYLAAYNELFVGFGKNVNANVFDQNRTGLLFGYHFNKNLRIEAGYFKQIVQYGRSINNQNVFQYNNGFILNTNFNFDLTKSDKTKNVSIKNN</sequence>